<keyword evidence="2" id="KW-1185">Reference proteome</keyword>
<proteinExistence type="predicted"/>
<sequence length="108" mass="11852">MEPGKASSLADLVSAVSKLVPFSNAELDVLIVGYLQKDRCAIVYPGCTSCKRKVNLVEAIVKCNNQKYMRMEQIVDMGGAKIKKNIPIITPVEDDDNCFEVSADVFPI</sequence>
<dbReference type="AlphaFoldDB" id="A0ABD3HTA6"/>
<comment type="caution">
    <text evidence="1">The sequence shown here is derived from an EMBL/GenBank/DDBJ whole genome shotgun (WGS) entry which is preliminary data.</text>
</comment>
<evidence type="ECO:0000313" key="2">
    <source>
        <dbReference type="Proteomes" id="UP001633002"/>
    </source>
</evidence>
<dbReference type="Proteomes" id="UP001633002">
    <property type="component" value="Unassembled WGS sequence"/>
</dbReference>
<evidence type="ECO:0000313" key="1">
    <source>
        <dbReference type="EMBL" id="KAL3693341.1"/>
    </source>
</evidence>
<gene>
    <name evidence="1" type="ORF">R1sor_006992</name>
</gene>
<reference evidence="1 2" key="1">
    <citation type="submission" date="2024-09" db="EMBL/GenBank/DDBJ databases">
        <title>Chromosome-scale assembly of Riccia sorocarpa.</title>
        <authorList>
            <person name="Paukszto L."/>
        </authorList>
    </citation>
    <scope>NUCLEOTIDE SEQUENCE [LARGE SCALE GENOMIC DNA]</scope>
    <source>
        <strain evidence="1">LP-2024</strain>
        <tissue evidence="1">Aerial parts of the thallus</tissue>
    </source>
</reference>
<accession>A0ABD3HTA6</accession>
<protein>
    <submittedName>
        <fullName evidence="1">Uncharacterized protein</fullName>
    </submittedName>
</protein>
<name>A0ABD3HTA6_9MARC</name>
<dbReference type="EMBL" id="JBJQOH010000003">
    <property type="protein sequence ID" value="KAL3693341.1"/>
    <property type="molecule type" value="Genomic_DNA"/>
</dbReference>
<organism evidence="1 2">
    <name type="scientific">Riccia sorocarpa</name>
    <dbReference type="NCBI Taxonomy" id="122646"/>
    <lineage>
        <taxon>Eukaryota</taxon>
        <taxon>Viridiplantae</taxon>
        <taxon>Streptophyta</taxon>
        <taxon>Embryophyta</taxon>
        <taxon>Marchantiophyta</taxon>
        <taxon>Marchantiopsida</taxon>
        <taxon>Marchantiidae</taxon>
        <taxon>Marchantiales</taxon>
        <taxon>Ricciaceae</taxon>
        <taxon>Riccia</taxon>
    </lineage>
</organism>